<evidence type="ECO:0000256" key="5">
    <source>
        <dbReference type="HAMAP-Rule" id="MF_00651"/>
    </source>
</evidence>
<dbReference type="SUPFAM" id="SSF53098">
    <property type="entry name" value="Ribonuclease H-like"/>
    <property type="match status" value="1"/>
</dbReference>
<dbReference type="SMART" id="SM00732">
    <property type="entry name" value="YqgFc"/>
    <property type="match status" value="1"/>
</dbReference>
<name>A0ABW5PDF4_9BACL</name>
<evidence type="ECO:0000256" key="1">
    <source>
        <dbReference type="ARBA" id="ARBA00022490"/>
    </source>
</evidence>
<proteinExistence type="inferred from homology"/>
<dbReference type="Pfam" id="PF03652">
    <property type="entry name" value="RuvX"/>
    <property type="match status" value="1"/>
</dbReference>
<evidence type="ECO:0000259" key="6">
    <source>
        <dbReference type="SMART" id="SM00732"/>
    </source>
</evidence>
<comment type="caution">
    <text evidence="7">The sequence shown here is derived from an EMBL/GenBank/DDBJ whole genome shotgun (WGS) entry which is preliminary data.</text>
</comment>
<dbReference type="PANTHER" id="PTHR33317:SF4">
    <property type="entry name" value="POLYNUCLEOTIDYL TRANSFERASE, RIBONUCLEASE H-LIKE SUPERFAMILY PROTEIN"/>
    <property type="match status" value="1"/>
</dbReference>
<evidence type="ECO:0000313" key="8">
    <source>
        <dbReference type="Proteomes" id="UP001597541"/>
    </source>
</evidence>
<dbReference type="PANTHER" id="PTHR33317">
    <property type="entry name" value="POLYNUCLEOTIDYL TRANSFERASE, RIBONUCLEASE H-LIKE SUPERFAMILY PROTEIN"/>
    <property type="match status" value="1"/>
</dbReference>
<protein>
    <recommendedName>
        <fullName evidence="5">Putative pre-16S rRNA nuclease</fullName>
        <ecNumber evidence="5">3.1.-.-</ecNumber>
    </recommendedName>
</protein>
<dbReference type="CDD" id="cd16964">
    <property type="entry name" value="YqgF"/>
    <property type="match status" value="1"/>
</dbReference>
<dbReference type="InterPro" id="IPR005227">
    <property type="entry name" value="YqgF"/>
</dbReference>
<keyword evidence="1 5" id="KW-0963">Cytoplasm</keyword>
<dbReference type="InterPro" id="IPR037027">
    <property type="entry name" value="YqgF/RNaseH-like_dom_sf"/>
</dbReference>
<keyword evidence="8" id="KW-1185">Reference proteome</keyword>
<dbReference type="RefSeq" id="WP_377602331.1">
    <property type="nucleotide sequence ID" value="NZ_JBHUME010000007.1"/>
</dbReference>
<dbReference type="EMBL" id="JBHUME010000007">
    <property type="protein sequence ID" value="MFD2612628.1"/>
    <property type="molecule type" value="Genomic_DNA"/>
</dbReference>
<keyword evidence="3 5" id="KW-0540">Nuclease</keyword>
<keyword evidence="4 5" id="KW-0378">Hydrolase</keyword>
<dbReference type="EC" id="3.1.-.-" evidence="5"/>
<gene>
    <name evidence="7" type="primary">ruvX</name>
    <name evidence="7" type="ORF">ACFSUF_09355</name>
</gene>
<reference evidence="8" key="1">
    <citation type="journal article" date="2019" name="Int. J. Syst. Evol. Microbiol.">
        <title>The Global Catalogue of Microorganisms (GCM) 10K type strain sequencing project: providing services to taxonomists for standard genome sequencing and annotation.</title>
        <authorList>
            <consortium name="The Broad Institute Genomics Platform"/>
            <consortium name="The Broad Institute Genome Sequencing Center for Infectious Disease"/>
            <person name="Wu L."/>
            <person name="Ma J."/>
        </authorList>
    </citation>
    <scope>NUCLEOTIDE SEQUENCE [LARGE SCALE GENOMIC DNA]</scope>
    <source>
        <strain evidence="8">KCTC 3950</strain>
    </source>
</reference>
<dbReference type="NCBIfam" id="TIGR00250">
    <property type="entry name" value="RNAse_H_YqgF"/>
    <property type="match status" value="1"/>
</dbReference>
<evidence type="ECO:0000256" key="3">
    <source>
        <dbReference type="ARBA" id="ARBA00022722"/>
    </source>
</evidence>
<sequence length="135" mass="15435">MRILGLDYGDKTIGVAVSDELGWTAQGLEVIRRKNQETDMQRLKELAEEYGIEEIVVGLPKNMNGTIGPRAEMCMEFAEQLRQILHVPVRMWDERLTTVSAQRTLLEADVSRKKRKQVVDKIAASFILQNYLDSK</sequence>
<comment type="subcellular location">
    <subcellularLocation>
        <location evidence="5">Cytoplasm</location>
    </subcellularLocation>
</comment>
<evidence type="ECO:0000256" key="4">
    <source>
        <dbReference type="ARBA" id="ARBA00022801"/>
    </source>
</evidence>
<comment type="function">
    <text evidence="5">Could be a nuclease involved in processing of the 5'-end of pre-16S rRNA.</text>
</comment>
<keyword evidence="2 5" id="KW-0690">Ribosome biogenesis</keyword>
<dbReference type="Proteomes" id="UP001597541">
    <property type="component" value="Unassembled WGS sequence"/>
</dbReference>
<dbReference type="InterPro" id="IPR006641">
    <property type="entry name" value="YqgF/RNaseH-like_dom"/>
</dbReference>
<evidence type="ECO:0000256" key="2">
    <source>
        <dbReference type="ARBA" id="ARBA00022517"/>
    </source>
</evidence>
<accession>A0ABW5PDF4</accession>
<dbReference type="InterPro" id="IPR012337">
    <property type="entry name" value="RNaseH-like_sf"/>
</dbReference>
<dbReference type="HAMAP" id="MF_00651">
    <property type="entry name" value="Nuclease_YqgF"/>
    <property type="match status" value="1"/>
</dbReference>
<organism evidence="7 8">
    <name type="scientific">Paenibacillus gansuensis</name>
    <dbReference type="NCBI Taxonomy" id="306542"/>
    <lineage>
        <taxon>Bacteria</taxon>
        <taxon>Bacillati</taxon>
        <taxon>Bacillota</taxon>
        <taxon>Bacilli</taxon>
        <taxon>Bacillales</taxon>
        <taxon>Paenibacillaceae</taxon>
        <taxon>Paenibacillus</taxon>
    </lineage>
</organism>
<evidence type="ECO:0000313" key="7">
    <source>
        <dbReference type="EMBL" id="MFD2612628.1"/>
    </source>
</evidence>
<dbReference type="Gene3D" id="3.30.420.140">
    <property type="entry name" value="YqgF/RNase H-like domain"/>
    <property type="match status" value="1"/>
</dbReference>
<feature type="domain" description="YqgF/RNase H-like" evidence="6">
    <location>
        <begin position="1"/>
        <end position="101"/>
    </location>
</feature>
<comment type="similarity">
    <text evidence="5">Belongs to the YqgF HJR family.</text>
</comment>